<dbReference type="RefSeq" id="WP_257498786.1">
    <property type="nucleotide sequence ID" value="NZ_CP102382.1"/>
</dbReference>
<dbReference type="Proteomes" id="UP001317001">
    <property type="component" value="Chromosome"/>
</dbReference>
<accession>A0ABY5NQM5</accession>
<protein>
    <submittedName>
        <fullName evidence="1">WG repeat-containing protein</fullName>
    </submittedName>
</protein>
<keyword evidence="2" id="KW-1185">Reference proteome</keyword>
<proteinExistence type="predicted"/>
<name>A0ABY5NQM5_9FLAO</name>
<dbReference type="PANTHER" id="PTHR37841:SF1">
    <property type="entry name" value="DUF3298 DOMAIN-CONTAINING PROTEIN"/>
    <property type="match status" value="1"/>
</dbReference>
<dbReference type="PANTHER" id="PTHR37841">
    <property type="entry name" value="GLR2918 PROTEIN"/>
    <property type="match status" value="1"/>
</dbReference>
<dbReference type="PROSITE" id="PS51257">
    <property type="entry name" value="PROKAR_LIPOPROTEIN"/>
    <property type="match status" value="1"/>
</dbReference>
<evidence type="ECO:0000313" key="2">
    <source>
        <dbReference type="Proteomes" id="UP001317001"/>
    </source>
</evidence>
<organism evidence="1 2">
    <name type="scientific">Paenimyroides aestuarii</name>
    <dbReference type="NCBI Taxonomy" id="2968490"/>
    <lineage>
        <taxon>Bacteria</taxon>
        <taxon>Pseudomonadati</taxon>
        <taxon>Bacteroidota</taxon>
        <taxon>Flavobacteriia</taxon>
        <taxon>Flavobacteriales</taxon>
        <taxon>Flavobacteriaceae</taxon>
        <taxon>Paenimyroides</taxon>
    </lineage>
</organism>
<dbReference type="EMBL" id="CP102382">
    <property type="protein sequence ID" value="UUV20872.1"/>
    <property type="molecule type" value="Genomic_DNA"/>
</dbReference>
<sequence>MKINLIIQILIISIALVSCSEKGFEKAESKSEYLAEMESLSEGSLKNQLQKDVDFIQNQVDEVSGLTFYFTMSFGFGDGEMKEEIDTADWFRLADEDSIRLDFQHIKDSISTKQKYQLPNSTFDFDSENYDYDFSYLETNDLQYEIKEIYAQNKRLSPTKIGLERADSLLVKIDYTFPKSLDTLVLDRSAKDSVLFKNHLIKIDTVGAERIGLKIPMDLYRKIKGVQGITENGIPVDHNSYSAYPVMGVNPVIIGELNSTKNVMKEALNASGKEEILKILKAISEPSFLYKNKIGAYLKDLNDLDQLQDKEFREMVKGYRAFESKYEDLHWPLYQTVEISYPNEINAFNFYLSDSEETLSLNTIAIQYEPLEEVQIFYDQTKEKYGLMDQHSKIIIPANYEKLYKKDSLFYYEMLEDGSMGYFLDLKNKKLEKLPEGVEFVKNLKGNYAVFSDKNKYQGILKNRKDEILSYAYDGIDLVGNIFVLNRSKRGRSFYEFQTIDGHKIEISEKITDVSYYEGNPNVVIISRDGKFGLIDKSGKLSIPLSEVPIDMVSPEMVHYSVEQGYYDLRGLMDLKGKILVTPKYLDLGYLQEGRIFFSVLKENRKQFGYLNSQGKEILPAVYTQATDFYQGAAMVEKDGKVYLIDTNGKVLKTMPSNPDGNYIDFKNDGTLTIYEVNDHFYDSKGNLIQ</sequence>
<gene>
    <name evidence="1" type="ORF">NPX36_11155</name>
</gene>
<dbReference type="Pfam" id="PF14903">
    <property type="entry name" value="WG_beta_rep"/>
    <property type="match status" value="2"/>
</dbReference>
<dbReference type="SUPFAM" id="SSF69304">
    <property type="entry name" value="Tricorn protease N-terminal domain"/>
    <property type="match status" value="1"/>
</dbReference>
<dbReference type="InterPro" id="IPR032774">
    <property type="entry name" value="WG_beta_rep"/>
</dbReference>
<reference evidence="1 2" key="1">
    <citation type="submission" date="2022-08" db="EMBL/GenBank/DDBJ databases">
        <title>Myroides zhujiangensis sp. nov., a novel bacterium isolated from sediment in the Pearl River Estuary.</title>
        <authorList>
            <person name="Cui L."/>
        </authorList>
    </citation>
    <scope>NUCLEOTIDE SEQUENCE [LARGE SCALE GENOMIC DNA]</scope>
    <source>
        <strain evidence="1 2">SCSIO 72103</strain>
    </source>
</reference>
<evidence type="ECO:0000313" key="1">
    <source>
        <dbReference type="EMBL" id="UUV20872.1"/>
    </source>
</evidence>